<evidence type="ECO:0000313" key="1">
    <source>
        <dbReference type="EMBL" id="AND37660.1"/>
    </source>
</evidence>
<dbReference type="AlphaFoldDB" id="A0A160M5P5"/>
<evidence type="ECO:0000313" key="2">
    <source>
        <dbReference type="Proteomes" id="UP000077856"/>
    </source>
</evidence>
<gene>
    <name evidence="1" type="ORF">A361_00110</name>
</gene>
<dbReference type="KEGG" id="bon:A361_00110"/>
<proteinExistence type="predicted"/>
<name>A0A160M5P5_9BACI</name>
<sequence length="61" mass="7235">MINGPEYLAEMRIADEILSPVLQKIFLSVTFNRMKKLYNKKTADHQRFYVSPIFMRVLDVN</sequence>
<dbReference type="Proteomes" id="UP000077856">
    <property type="component" value="Chromosome"/>
</dbReference>
<reference evidence="1 2" key="1">
    <citation type="submission" date="2016-04" db="EMBL/GenBank/DDBJ databases">
        <title>Complete genome sequence of Bacillus oceanisediminis strain 2691.</title>
        <authorList>
            <person name="Jeong H."/>
            <person name="Kim H.J."/>
            <person name="Lee D.-W."/>
        </authorList>
    </citation>
    <scope>NUCLEOTIDE SEQUENCE [LARGE SCALE GENOMIC DNA]</scope>
    <source>
        <strain evidence="1 2">2691</strain>
    </source>
</reference>
<dbReference type="STRING" id="1196031.A361_00110"/>
<protein>
    <submittedName>
        <fullName evidence="1">Uncharacterized protein</fullName>
    </submittedName>
</protein>
<dbReference type="EMBL" id="CP015506">
    <property type="protein sequence ID" value="AND37660.1"/>
    <property type="molecule type" value="Genomic_DNA"/>
</dbReference>
<organism evidence="1 2">
    <name type="scientific">Cytobacillus oceanisediminis 2691</name>
    <dbReference type="NCBI Taxonomy" id="1196031"/>
    <lineage>
        <taxon>Bacteria</taxon>
        <taxon>Bacillati</taxon>
        <taxon>Bacillota</taxon>
        <taxon>Bacilli</taxon>
        <taxon>Bacillales</taxon>
        <taxon>Bacillaceae</taxon>
        <taxon>Cytobacillus</taxon>
    </lineage>
</organism>
<accession>A0A160M5P5</accession>